<dbReference type="KEGG" id="mrr:Moror_15390"/>
<sequence length="543" mass="60701">MSPQFQPQPTTPIAPDIPGFTGFWVYWIARTWGLQVSLSRPPSQILSTIPSPTKTPDTQPKAPETPNKAAPCIPMANTNLEYTGEFDNLLDLKNFLRKAEGEMALCQYEEAKYTDKIHLFLKVGSTVDIWYEELEDEVKKGGWNKFKTRFLQDFKSAAVAKPSASEKRRELLELTISVDELGKRHEASWEWTHICFARQLLDVAKAAGIANMSSDIVGVYEKLPCIIKSKVSDNAKDWTEFTKSISDISKKYIKEEKAVEDRIQAIKKHIETLSKGLGRSLAATSINPTAPNMVFSSTGGGQGNLNYNHPRQPPILNDAQKTTLHASIAAYKQHPSTQEGVAAYLNNMSAFRMKWGNTHFNKNMIFPYASSTLPPGLGECFTCGHKSHGPGMMCTLTLRIGTKERAWRAFVQRELVPTETPEEHLETRRTLTLLSITTGLGEIRSKEEMFPSTPKKPELDISNTSSTSAEESDPFQRLLHTLKNSLRLTKQPQIEEMSEDKKPSGSKPKVEPEEAVISATIPVQMVTAEKEIKAVLPRAFEGY</sequence>
<proteinExistence type="predicted"/>
<dbReference type="AlphaFoldDB" id="V2WK37"/>
<name>V2WK37_MONRO</name>
<evidence type="ECO:0000313" key="3">
    <source>
        <dbReference type="Proteomes" id="UP000017559"/>
    </source>
</evidence>
<feature type="region of interest" description="Disordered" evidence="1">
    <location>
        <begin position="45"/>
        <end position="72"/>
    </location>
</feature>
<protein>
    <recommendedName>
        <fullName evidence="4">Retrotransposon gag domain-containing protein</fullName>
    </recommendedName>
</protein>
<dbReference type="HOGENOM" id="CLU_501597_0_0_1"/>
<keyword evidence="3" id="KW-1185">Reference proteome</keyword>
<accession>V2WK37</accession>
<comment type="caution">
    <text evidence="2">The sequence shown here is derived from an EMBL/GenBank/DDBJ whole genome shotgun (WGS) entry which is preliminary data.</text>
</comment>
<dbReference type="OrthoDB" id="3055569at2759"/>
<feature type="compositionally biased region" description="Basic and acidic residues" evidence="1">
    <location>
        <begin position="499"/>
        <end position="512"/>
    </location>
</feature>
<organism evidence="2 3">
    <name type="scientific">Moniliophthora roreri (strain MCA 2997)</name>
    <name type="common">Cocoa frosty pod rot fungus</name>
    <name type="synonym">Crinipellis roreri</name>
    <dbReference type="NCBI Taxonomy" id="1381753"/>
    <lineage>
        <taxon>Eukaryota</taxon>
        <taxon>Fungi</taxon>
        <taxon>Dikarya</taxon>
        <taxon>Basidiomycota</taxon>
        <taxon>Agaricomycotina</taxon>
        <taxon>Agaricomycetes</taxon>
        <taxon>Agaricomycetidae</taxon>
        <taxon>Agaricales</taxon>
        <taxon>Marasmiineae</taxon>
        <taxon>Marasmiaceae</taxon>
        <taxon>Moniliophthora</taxon>
    </lineage>
</organism>
<evidence type="ECO:0008006" key="4">
    <source>
        <dbReference type="Google" id="ProtNLM"/>
    </source>
</evidence>
<reference evidence="2 3" key="1">
    <citation type="journal article" date="2014" name="BMC Genomics">
        <title>Genome and secretome analysis of the hemibiotrophic fungal pathogen, Moniliophthora roreri, which causes frosty pod rot disease of cacao: mechanisms of the biotrophic and necrotrophic phases.</title>
        <authorList>
            <person name="Meinhardt L.W."/>
            <person name="Costa G.G.L."/>
            <person name="Thomazella D.P.T."/>
            <person name="Teixeira P.J.P.L."/>
            <person name="Carazzolle M.F."/>
            <person name="Schuster S.C."/>
            <person name="Carlson J.E."/>
            <person name="Guiltinan M.J."/>
            <person name="Mieczkowski P."/>
            <person name="Farmer A."/>
            <person name="Ramaraj T."/>
            <person name="Crozier J."/>
            <person name="Davis R.E."/>
            <person name="Shao J."/>
            <person name="Melnick R.L."/>
            <person name="Pereira G.A.G."/>
            <person name="Bailey B.A."/>
        </authorList>
    </citation>
    <scope>NUCLEOTIDE SEQUENCE [LARGE SCALE GENOMIC DNA]</scope>
    <source>
        <strain evidence="2 3">MCA 2997</strain>
    </source>
</reference>
<evidence type="ECO:0000256" key="1">
    <source>
        <dbReference type="SAM" id="MobiDB-lite"/>
    </source>
</evidence>
<evidence type="ECO:0000313" key="2">
    <source>
        <dbReference type="EMBL" id="ESK81962.1"/>
    </source>
</evidence>
<feature type="compositionally biased region" description="Polar residues" evidence="1">
    <location>
        <begin position="45"/>
        <end position="58"/>
    </location>
</feature>
<feature type="region of interest" description="Disordered" evidence="1">
    <location>
        <begin position="444"/>
        <end position="475"/>
    </location>
</feature>
<feature type="region of interest" description="Disordered" evidence="1">
    <location>
        <begin position="488"/>
        <end position="515"/>
    </location>
</feature>
<feature type="compositionally biased region" description="Basic and acidic residues" evidence="1">
    <location>
        <begin position="444"/>
        <end position="459"/>
    </location>
</feature>
<gene>
    <name evidence="2" type="ORF">Moror_15390</name>
</gene>
<dbReference type="EMBL" id="AWSO01002137">
    <property type="protein sequence ID" value="ESK81962.1"/>
    <property type="molecule type" value="Genomic_DNA"/>
</dbReference>
<dbReference type="Proteomes" id="UP000017559">
    <property type="component" value="Unassembled WGS sequence"/>
</dbReference>